<dbReference type="NCBIfam" id="TIGR01856">
    <property type="entry name" value="hisJ_fam"/>
    <property type="match status" value="1"/>
</dbReference>
<evidence type="ECO:0000256" key="3">
    <source>
        <dbReference type="ARBA" id="ARBA00013085"/>
    </source>
</evidence>
<evidence type="ECO:0000256" key="4">
    <source>
        <dbReference type="ARBA" id="ARBA00022605"/>
    </source>
</evidence>
<keyword evidence="6 8" id="KW-0368">Histidine biosynthesis</keyword>
<comment type="pathway">
    <text evidence="1 8">Amino-acid biosynthesis; L-histidine biosynthesis; L-histidine from 5-phospho-alpha-D-ribose 1-diphosphate: step 8/9.</text>
</comment>
<evidence type="ECO:0000256" key="5">
    <source>
        <dbReference type="ARBA" id="ARBA00022801"/>
    </source>
</evidence>
<dbReference type="GO" id="GO:0004401">
    <property type="term" value="F:histidinol-phosphatase activity"/>
    <property type="evidence" value="ECO:0007669"/>
    <property type="project" value="UniProtKB-EC"/>
</dbReference>
<dbReference type="RefSeq" id="WP_203618043.1">
    <property type="nucleotide sequence ID" value="NZ_BOJU01000002.1"/>
</dbReference>
<dbReference type="NCBIfam" id="NF005996">
    <property type="entry name" value="PRK08123.1"/>
    <property type="match status" value="1"/>
</dbReference>
<comment type="similarity">
    <text evidence="2 8">Belongs to the PHP hydrolase family. HisK subfamily.</text>
</comment>
<evidence type="ECO:0000256" key="2">
    <source>
        <dbReference type="ARBA" id="ARBA00009152"/>
    </source>
</evidence>
<comment type="catalytic activity">
    <reaction evidence="7 8">
        <text>L-histidinol phosphate + H2O = L-histidinol + phosphate</text>
        <dbReference type="Rhea" id="RHEA:14465"/>
        <dbReference type="ChEBI" id="CHEBI:15377"/>
        <dbReference type="ChEBI" id="CHEBI:43474"/>
        <dbReference type="ChEBI" id="CHEBI:57699"/>
        <dbReference type="ChEBI" id="CHEBI:57980"/>
        <dbReference type="EC" id="3.1.3.15"/>
    </reaction>
</comment>
<reference evidence="10 11" key="1">
    <citation type="submission" date="2023-10" db="EMBL/GenBank/DDBJ databases">
        <authorList>
            <person name="Botero Cardona J."/>
        </authorList>
    </citation>
    <scope>NUCLEOTIDE SEQUENCE [LARGE SCALE GENOMIC DNA]</scope>
    <source>
        <strain evidence="10 11">R-53137</strain>
    </source>
</reference>
<dbReference type="InterPro" id="IPR016195">
    <property type="entry name" value="Pol/histidinol_Pase-like"/>
</dbReference>
<dbReference type="EMBL" id="CAUZLT010000001">
    <property type="protein sequence ID" value="CAK1224132.1"/>
    <property type="molecule type" value="Genomic_DNA"/>
</dbReference>
<gene>
    <name evidence="10" type="ORF">R53137_KAKDMLNK_00034</name>
</gene>
<dbReference type="PANTHER" id="PTHR21039">
    <property type="entry name" value="HISTIDINOL PHOSPHATASE-RELATED"/>
    <property type="match status" value="1"/>
</dbReference>
<keyword evidence="5 8" id="KW-0378">Hydrolase</keyword>
<dbReference type="Pfam" id="PF02811">
    <property type="entry name" value="PHP"/>
    <property type="match status" value="1"/>
</dbReference>
<dbReference type="Gene3D" id="3.20.20.140">
    <property type="entry name" value="Metal-dependent hydrolases"/>
    <property type="match status" value="1"/>
</dbReference>
<dbReference type="SUPFAM" id="SSF89550">
    <property type="entry name" value="PHP domain-like"/>
    <property type="match status" value="1"/>
</dbReference>
<evidence type="ECO:0000256" key="8">
    <source>
        <dbReference type="RuleBase" id="RU366003"/>
    </source>
</evidence>
<accession>A0ABM9MLP9</accession>
<dbReference type="InterPro" id="IPR004013">
    <property type="entry name" value="PHP_dom"/>
</dbReference>
<organism evidence="10 11">
    <name type="scientific">Fructobacillus tropaeoli</name>
    <dbReference type="NCBI Taxonomy" id="709323"/>
    <lineage>
        <taxon>Bacteria</taxon>
        <taxon>Bacillati</taxon>
        <taxon>Bacillota</taxon>
        <taxon>Bacilli</taxon>
        <taxon>Lactobacillales</taxon>
        <taxon>Lactobacillaceae</taxon>
        <taxon>Fructobacillus</taxon>
    </lineage>
</organism>
<comment type="caution">
    <text evidence="10">The sequence shown here is derived from an EMBL/GenBank/DDBJ whole genome shotgun (WGS) entry which is preliminary data.</text>
</comment>
<evidence type="ECO:0000313" key="10">
    <source>
        <dbReference type="EMBL" id="CAK1224132.1"/>
    </source>
</evidence>
<evidence type="ECO:0000313" key="11">
    <source>
        <dbReference type="Proteomes" id="UP001314262"/>
    </source>
</evidence>
<feature type="domain" description="PHP" evidence="9">
    <location>
        <begin position="4"/>
        <end position="224"/>
    </location>
</feature>
<name>A0ABM9MLP9_9LACO</name>
<dbReference type="InterPro" id="IPR010140">
    <property type="entry name" value="Histidinol_P_phosphatase_HisJ"/>
</dbReference>
<evidence type="ECO:0000256" key="6">
    <source>
        <dbReference type="ARBA" id="ARBA00023102"/>
    </source>
</evidence>
<dbReference type="Proteomes" id="UP001314262">
    <property type="component" value="Unassembled WGS sequence"/>
</dbReference>
<evidence type="ECO:0000256" key="1">
    <source>
        <dbReference type="ARBA" id="ARBA00004970"/>
    </source>
</evidence>
<dbReference type="CDD" id="cd12110">
    <property type="entry name" value="PHP_HisPPase_Hisj_like"/>
    <property type="match status" value="1"/>
</dbReference>
<evidence type="ECO:0000256" key="7">
    <source>
        <dbReference type="ARBA" id="ARBA00049158"/>
    </source>
</evidence>
<protein>
    <recommendedName>
        <fullName evidence="3 8">Histidinol-phosphatase</fullName>
        <shortName evidence="8">HolPase</shortName>
        <ecNumber evidence="3 8">3.1.3.15</ecNumber>
    </recommendedName>
</protein>
<keyword evidence="4 8" id="KW-0028">Amino-acid biosynthesis</keyword>
<evidence type="ECO:0000259" key="9">
    <source>
        <dbReference type="Pfam" id="PF02811"/>
    </source>
</evidence>
<keyword evidence="11" id="KW-1185">Reference proteome</keyword>
<proteinExistence type="inferred from homology"/>
<dbReference type="EC" id="3.1.3.15" evidence="3 8"/>
<dbReference type="PANTHER" id="PTHR21039:SF0">
    <property type="entry name" value="HISTIDINOL-PHOSPHATASE"/>
    <property type="match status" value="1"/>
</dbReference>
<sequence>MKKDGHTHTRFSHHGSQEPLDLYLERAIELGFTDYVVTEHAPLPEAFLATYTGPRSQDDDSAMLASELQAYKAEVARVKAKYGDQIRIHQGFEVDYLPGYEAETKAFLQENADWIDEIVLSVHFLENDSGLIGPIDYDPDQLKRFFPMELQDPQALFNKYLTMVQQSIDFDTGLSTPVRIGHITLIRKFQKYFDFPDFDLENQQKITAILTSILEKGYELDVNAAGLRKEFCGESYPDAKILRQAVALQVPMIYGSDAHTVADLGLSYDELAASVHLKS</sequence>